<dbReference type="RefSeq" id="WP_141519234.1">
    <property type="nucleotide sequence ID" value="NZ_VICE01000126.1"/>
</dbReference>
<proteinExistence type="predicted"/>
<evidence type="ECO:0000313" key="4">
    <source>
        <dbReference type="EMBL" id="TQD41208.1"/>
    </source>
</evidence>
<dbReference type="PROSITE" id="PS51186">
    <property type="entry name" value="GNAT"/>
    <property type="match status" value="1"/>
</dbReference>
<name>A0A507ZZT2_9GAMM</name>
<evidence type="ECO:0000256" key="2">
    <source>
        <dbReference type="ARBA" id="ARBA00023315"/>
    </source>
</evidence>
<dbReference type="PANTHER" id="PTHR43877">
    <property type="entry name" value="AMINOALKYLPHOSPHONATE N-ACETYLTRANSFERASE-RELATED-RELATED"/>
    <property type="match status" value="1"/>
</dbReference>
<keyword evidence="1 4" id="KW-0808">Transferase</keyword>
<feature type="domain" description="N-acetyltransferase" evidence="3">
    <location>
        <begin position="10"/>
        <end position="162"/>
    </location>
</feature>
<dbReference type="GO" id="GO:0016747">
    <property type="term" value="F:acyltransferase activity, transferring groups other than amino-acyl groups"/>
    <property type="evidence" value="ECO:0007669"/>
    <property type="project" value="InterPro"/>
</dbReference>
<dbReference type="InterPro" id="IPR016181">
    <property type="entry name" value="Acyl_CoA_acyltransferase"/>
</dbReference>
<gene>
    <name evidence="4" type="ORF">FKV25_13035</name>
</gene>
<evidence type="ECO:0000259" key="3">
    <source>
        <dbReference type="PROSITE" id="PS51186"/>
    </source>
</evidence>
<dbReference type="CDD" id="cd04301">
    <property type="entry name" value="NAT_SF"/>
    <property type="match status" value="1"/>
</dbReference>
<dbReference type="InterPro" id="IPR050832">
    <property type="entry name" value="Bact_Acetyltransf"/>
</dbReference>
<dbReference type="Gene3D" id="3.40.630.30">
    <property type="match status" value="1"/>
</dbReference>
<dbReference type="AlphaFoldDB" id="A0A507ZZT2"/>
<dbReference type="EMBL" id="VICE01000126">
    <property type="protein sequence ID" value="TQD41208.1"/>
    <property type="molecule type" value="Genomic_DNA"/>
</dbReference>
<evidence type="ECO:0000313" key="5">
    <source>
        <dbReference type="Proteomes" id="UP000318212"/>
    </source>
</evidence>
<protein>
    <submittedName>
        <fullName evidence="4">GNAT family N-acetyltransferase</fullName>
    </submittedName>
</protein>
<dbReference type="Pfam" id="PF00583">
    <property type="entry name" value="Acetyltransf_1"/>
    <property type="match status" value="1"/>
</dbReference>
<evidence type="ECO:0000256" key="1">
    <source>
        <dbReference type="ARBA" id="ARBA00022679"/>
    </source>
</evidence>
<comment type="caution">
    <text evidence="4">The sequence shown here is derived from an EMBL/GenBank/DDBJ whole genome shotgun (WGS) entry which is preliminary data.</text>
</comment>
<keyword evidence="5" id="KW-1185">Reference proteome</keyword>
<sequence length="162" mass="17367">MSQGPGRVGHAIRPATSADDAFILGFVDRFSEFPLPPGRSRETVGAGVRGDLSRHLATRPAHSHFFVIEVDGAAAGFVHLLMDTDFFDGGATCHVSDLAIATDFEGRGLARALLAHADAFARASDCSRLTLSVFPGNERAQRLYLSQGFDVDLLRMGKPLGR</sequence>
<dbReference type="Proteomes" id="UP000318212">
    <property type="component" value="Unassembled WGS sequence"/>
</dbReference>
<reference evidence="4 5" key="1">
    <citation type="submission" date="2019-06" db="EMBL/GenBank/DDBJ databases">
        <title>Lysobacter alkalisoli sp. nov. isolated from saline soil.</title>
        <authorList>
            <person name="Sun J.-Q."/>
            <person name="Xu L."/>
        </authorList>
    </citation>
    <scope>NUCLEOTIDE SEQUENCE [LARGE SCALE GENOMIC DNA]</scope>
    <source>
        <strain evidence="4 5">JCM 31130</strain>
    </source>
</reference>
<dbReference type="InterPro" id="IPR000182">
    <property type="entry name" value="GNAT_dom"/>
</dbReference>
<dbReference type="SUPFAM" id="SSF55729">
    <property type="entry name" value="Acyl-CoA N-acyltransferases (Nat)"/>
    <property type="match status" value="1"/>
</dbReference>
<keyword evidence="2" id="KW-0012">Acyltransferase</keyword>
<accession>A0A507ZZT2</accession>
<dbReference type="OrthoDB" id="193056at2"/>
<organism evidence="4 5">
    <name type="scientific">Marilutibacter aestuarii</name>
    <dbReference type="NCBI Taxonomy" id="1706195"/>
    <lineage>
        <taxon>Bacteria</taxon>
        <taxon>Pseudomonadati</taxon>
        <taxon>Pseudomonadota</taxon>
        <taxon>Gammaproteobacteria</taxon>
        <taxon>Lysobacterales</taxon>
        <taxon>Lysobacteraceae</taxon>
        <taxon>Marilutibacter</taxon>
    </lineage>
</organism>
<dbReference type="PANTHER" id="PTHR43877:SF2">
    <property type="entry name" value="AMINOALKYLPHOSPHONATE N-ACETYLTRANSFERASE-RELATED"/>
    <property type="match status" value="1"/>
</dbReference>